<evidence type="ECO:0000256" key="2">
    <source>
        <dbReference type="SAM" id="Phobius"/>
    </source>
</evidence>
<accession>A0A6C0F4G6</accession>
<keyword evidence="2" id="KW-1133">Transmembrane helix</keyword>
<feature type="transmembrane region" description="Helical" evidence="2">
    <location>
        <begin position="27"/>
        <end position="47"/>
    </location>
</feature>
<sequence>MPSSPPEPPPPDANTGPANSDTTTTSTVLSTGAVVSLVFVAIWYFVWNLGAASLSYAKYGSIGWAILDFFFAPLYYPYYALVLNTPTATVMGGRRRTKLW</sequence>
<feature type="region of interest" description="Disordered" evidence="1">
    <location>
        <begin position="1"/>
        <end position="24"/>
    </location>
</feature>
<evidence type="ECO:0000256" key="1">
    <source>
        <dbReference type="SAM" id="MobiDB-lite"/>
    </source>
</evidence>
<feature type="compositionally biased region" description="Pro residues" evidence="1">
    <location>
        <begin position="1"/>
        <end position="12"/>
    </location>
</feature>
<feature type="transmembrane region" description="Helical" evidence="2">
    <location>
        <begin position="59"/>
        <end position="76"/>
    </location>
</feature>
<dbReference type="AlphaFoldDB" id="A0A6C0F4G6"/>
<keyword evidence="2" id="KW-0472">Membrane</keyword>
<feature type="compositionally biased region" description="Low complexity" evidence="1">
    <location>
        <begin position="14"/>
        <end position="24"/>
    </location>
</feature>
<dbReference type="EMBL" id="MN739021">
    <property type="protein sequence ID" value="QHT35459.1"/>
    <property type="molecule type" value="Genomic_DNA"/>
</dbReference>
<evidence type="ECO:0000313" key="3">
    <source>
        <dbReference type="EMBL" id="QHT35459.1"/>
    </source>
</evidence>
<proteinExistence type="predicted"/>
<name>A0A6C0F4G6_9ZZZZ</name>
<organism evidence="3">
    <name type="scientific">viral metagenome</name>
    <dbReference type="NCBI Taxonomy" id="1070528"/>
    <lineage>
        <taxon>unclassified sequences</taxon>
        <taxon>metagenomes</taxon>
        <taxon>organismal metagenomes</taxon>
    </lineage>
</organism>
<keyword evidence="2" id="KW-0812">Transmembrane</keyword>
<protein>
    <submittedName>
        <fullName evidence="3">Uncharacterized protein</fullName>
    </submittedName>
</protein>
<reference evidence="3" key="1">
    <citation type="journal article" date="2020" name="Nature">
        <title>Giant virus diversity and host interactions through global metagenomics.</title>
        <authorList>
            <person name="Schulz F."/>
            <person name="Roux S."/>
            <person name="Paez-Espino D."/>
            <person name="Jungbluth S."/>
            <person name="Walsh D.A."/>
            <person name="Denef V.J."/>
            <person name="McMahon K.D."/>
            <person name="Konstantinidis K.T."/>
            <person name="Eloe-Fadrosh E.A."/>
            <person name="Kyrpides N.C."/>
            <person name="Woyke T."/>
        </authorList>
    </citation>
    <scope>NUCLEOTIDE SEQUENCE</scope>
    <source>
        <strain evidence="3">GVMAG-M-3300009180-45</strain>
    </source>
</reference>